<reference evidence="1 2" key="1">
    <citation type="submission" date="2024-01" db="EMBL/GenBank/DDBJ databases">
        <title>The genomes of 5 underutilized Papilionoideae crops provide insights into root nodulation and disease resistance.</title>
        <authorList>
            <person name="Yuan L."/>
        </authorList>
    </citation>
    <scope>NUCLEOTIDE SEQUENCE [LARGE SCALE GENOMIC DNA]</scope>
    <source>
        <strain evidence="1">LY-2023</strain>
        <tissue evidence="1">Leaf</tissue>
    </source>
</reference>
<organism evidence="1 2">
    <name type="scientific">Clitoria ternatea</name>
    <name type="common">Butterfly pea</name>
    <dbReference type="NCBI Taxonomy" id="43366"/>
    <lineage>
        <taxon>Eukaryota</taxon>
        <taxon>Viridiplantae</taxon>
        <taxon>Streptophyta</taxon>
        <taxon>Embryophyta</taxon>
        <taxon>Tracheophyta</taxon>
        <taxon>Spermatophyta</taxon>
        <taxon>Magnoliopsida</taxon>
        <taxon>eudicotyledons</taxon>
        <taxon>Gunneridae</taxon>
        <taxon>Pentapetalae</taxon>
        <taxon>rosids</taxon>
        <taxon>fabids</taxon>
        <taxon>Fabales</taxon>
        <taxon>Fabaceae</taxon>
        <taxon>Papilionoideae</taxon>
        <taxon>50 kb inversion clade</taxon>
        <taxon>NPAAA clade</taxon>
        <taxon>indigoferoid/millettioid clade</taxon>
        <taxon>Phaseoleae</taxon>
        <taxon>Clitoria</taxon>
    </lineage>
</organism>
<dbReference type="EMBL" id="JAYKXN010000004">
    <property type="protein sequence ID" value="KAK7294376.1"/>
    <property type="molecule type" value="Genomic_DNA"/>
</dbReference>
<sequence>MRRQSSHPLSLCLLLHAKTHLPPSIFLSPSPCKDEAATIPSPPVAHSLQAGDVWYVECFYASSIDKNSIVCTIAHHIGIANVTFWKATSQNYHSCLPGTCMYNMSPNEPSVKLG</sequence>
<gene>
    <name evidence="1" type="ORF">RJT34_17265</name>
</gene>
<dbReference type="AlphaFoldDB" id="A0AAN9JA93"/>
<name>A0AAN9JA93_CLITE</name>
<accession>A0AAN9JA93</accession>
<evidence type="ECO:0000313" key="2">
    <source>
        <dbReference type="Proteomes" id="UP001359559"/>
    </source>
</evidence>
<keyword evidence="2" id="KW-1185">Reference proteome</keyword>
<evidence type="ECO:0000313" key="1">
    <source>
        <dbReference type="EMBL" id="KAK7294376.1"/>
    </source>
</evidence>
<comment type="caution">
    <text evidence="1">The sequence shown here is derived from an EMBL/GenBank/DDBJ whole genome shotgun (WGS) entry which is preliminary data.</text>
</comment>
<proteinExistence type="predicted"/>
<dbReference type="Proteomes" id="UP001359559">
    <property type="component" value="Unassembled WGS sequence"/>
</dbReference>
<protein>
    <submittedName>
        <fullName evidence="1">Uncharacterized protein</fullName>
    </submittedName>
</protein>